<dbReference type="Proteomes" id="UP001153269">
    <property type="component" value="Unassembled WGS sequence"/>
</dbReference>
<organism evidence="2 3">
    <name type="scientific">Pleuronectes platessa</name>
    <name type="common">European plaice</name>
    <dbReference type="NCBI Taxonomy" id="8262"/>
    <lineage>
        <taxon>Eukaryota</taxon>
        <taxon>Metazoa</taxon>
        <taxon>Chordata</taxon>
        <taxon>Craniata</taxon>
        <taxon>Vertebrata</taxon>
        <taxon>Euteleostomi</taxon>
        <taxon>Actinopterygii</taxon>
        <taxon>Neopterygii</taxon>
        <taxon>Teleostei</taxon>
        <taxon>Neoteleostei</taxon>
        <taxon>Acanthomorphata</taxon>
        <taxon>Carangaria</taxon>
        <taxon>Pleuronectiformes</taxon>
        <taxon>Pleuronectoidei</taxon>
        <taxon>Pleuronectidae</taxon>
        <taxon>Pleuronectes</taxon>
    </lineage>
</organism>
<feature type="region of interest" description="Disordered" evidence="1">
    <location>
        <begin position="20"/>
        <end position="70"/>
    </location>
</feature>
<dbReference type="AlphaFoldDB" id="A0A9N7VNV8"/>
<name>A0A9N7VNV8_PLEPL</name>
<comment type="caution">
    <text evidence="2">The sequence shown here is derived from an EMBL/GenBank/DDBJ whole genome shotgun (WGS) entry which is preliminary data.</text>
</comment>
<evidence type="ECO:0000256" key="1">
    <source>
        <dbReference type="SAM" id="MobiDB-lite"/>
    </source>
</evidence>
<proteinExistence type="predicted"/>
<evidence type="ECO:0000313" key="2">
    <source>
        <dbReference type="EMBL" id="CAB1454443.1"/>
    </source>
</evidence>
<gene>
    <name evidence="2" type="ORF">PLEPLA_LOCUS42209</name>
</gene>
<feature type="compositionally biased region" description="Basic and acidic residues" evidence="1">
    <location>
        <begin position="40"/>
        <end position="56"/>
    </location>
</feature>
<evidence type="ECO:0000313" key="3">
    <source>
        <dbReference type="Proteomes" id="UP001153269"/>
    </source>
</evidence>
<feature type="region of interest" description="Disordered" evidence="1">
    <location>
        <begin position="205"/>
        <end position="231"/>
    </location>
</feature>
<dbReference type="EMBL" id="CADEAL010004214">
    <property type="protein sequence ID" value="CAB1454443.1"/>
    <property type="molecule type" value="Genomic_DNA"/>
</dbReference>
<protein>
    <submittedName>
        <fullName evidence="2">Uncharacterized protein</fullName>
    </submittedName>
</protein>
<accession>A0A9N7VNV8</accession>
<reference evidence="2" key="1">
    <citation type="submission" date="2020-03" db="EMBL/GenBank/DDBJ databases">
        <authorList>
            <person name="Weist P."/>
        </authorList>
    </citation>
    <scope>NUCLEOTIDE SEQUENCE</scope>
</reference>
<keyword evidence="3" id="KW-1185">Reference proteome</keyword>
<sequence length="263" mass="28977">MWRQNRRALRKETFFLLQSSLSPNRHAHHEDGGGDGTWTSRDRRGSRPQTEPREQRPNAGPGAAARSRGVDADQRLLVTQGHTAERVQLFQNPSAPVPLHTLVRCVVTRGPVSVLLTRRRENGVCAFKAPDCLSLCAAERLTPCGRSGQWSGGGTDTHTHTDTHTILEEFKEETTAQPPRIKGQVVNLLTAACGVSSVVLVSRQDEARSADPPHRRRHSSPLPPRGTVGELGLQQSPLCQRRQQVPHSGAVPVSSHRWELLLL</sequence>